<name>A0A2P4Y9C1_9STRA</name>
<comment type="caution">
    <text evidence="1">The sequence shown here is derived from an EMBL/GenBank/DDBJ whole genome shotgun (WGS) entry which is preliminary data.</text>
</comment>
<sequence length="72" mass="8074">MTIDSPKGDFLLFHLDATLKLSDLVLTDKLRTYQHSSLSTVSKGTERESYQAIGSFAKQAQKHIKSQLGVHR</sequence>
<evidence type="ECO:0000313" key="1">
    <source>
        <dbReference type="EMBL" id="POM74410.1"/>
    </source>
</evidence>
<proteinExistence type="predicted"/>
<dbReference type="Proteomes" id="UP000237271">
    <property type="component" value="Unassembled WGS sequence"/>
</dbReference>
<dbReference type="AlphaFoldDB" id="A0A2P4Y9C1"/>
<accession>A0A2P4Y9C1</accession>
<gene>
    <name evidence="1" type="ORF">PHPALM_8631</name>
</gene>
<dbReference type="EMBL" id="NCKW01004872">
    <property type="protein sequence ID" value="POM74410.1"/>
    <property type="molecule type" value="Genomic_DNA"/>
</dbReference>
<evidence type="ECO:0000313" key="2">
    <source>
        <dbReference type="Proteomes" id="UP000237271"/>
    </source>
</evidence>
<organism evidence="1 2">
    <name type="scientific">Phytophthora palmivora</name>
    <dbReference type="NCBI Taxonomy" id="4796"/>
    <lineage>
        <taxon>Eukaryota</taxon>
        <taxon>Sar</taxon>
        <taxon>Stramenopiles</taxon>
        <taxon>Oomycota</taxon>
        <taxon>Peronosporomycetes</taxon>
        <taxon>Peronosporales</taxon>
        <taxon>Peronosporaceae</taxon>
        <taxon>Phytophthora</taxon>
    </lineage>
</organism>
<protein>
    <submittedName>
        <fullName evidence="1">Uncharacterized protein</fullName>
    </submittedName>
</protein>
<reference evidence="1 2" key="1">
    <citation type="journal article" date="2017" name="Genome Biol. Evol.">
        <title>Phytophthora megakarya and P. palmivora, closely related causal agents of cacao black pod rot, underwent increases in genome sizes and gene numbers by different mechanisms.</title>
        <authorList>
            <person name="Ali S.S."/>
            <person name="Shao J."/>
            <person name="Lary D.J."/>
            <person name="Kronmiller B."/>
            <person name="Shen D."/>
            <person name="Strem M.D."/>
            <person name="Amoako-Attah I."/>
            <person name="Akrofi A.Y."/>
            <person name="Begoude B.A."/>
            <person name="Ten Hoopen G.M."/>
            <person name="Coulibaly K."/>
            <person name="Kebe B.I."/>
            <person name="Melnick R.L."/>
            <person name="Guiltinan M.J."/>
            <person name="Tyler B.M."/>
            <person name="Meinhardt L.W."/>
            <person name="Bailey B.A."/>
        </authorList>
    </citation>
    <scope>NUCLEOTIDE SEQUENCE [LARGE SCALE GENOMIC DNA]</scope>
    <source>
        <strain evidence="2">sbr112.9</strain>
    </source>
</reference>
<keyword evidence="2" id="KW-1185">Reference proteome</keyword>
<dbReference type="OrthoDB" id="166868at2759"/>